<evidence type="ECO:0000256" key="1">
    <source>
        <dbReference type="RuleBase" id="RU000411"/>
    </source>
</evidence>
<dbReference type="InterPro" id="IPR042178">
    <property type="entry name" value="Serpin_sf_1"/>
</dbReference>
<dbReference type="Gene3D" id="3.30.497.10">
    <property type="entry name" value="Antithrombin, subunit I, domain 2"/>
    <property type="match status" value="1"/>
</dbReference>
<dbReference type="RefSeq" id="WP_197529529.1">
    <property type="nucleotide sequence ID" value="NZ_CP036349.1"/>
</dbReference>
<organism evidence="3 4">
    <name type="scientific">Botrimarina mediterranea</name>
    <dbReference type="NCBI Taxonomy" id="2528022"/>
    <lineage>
        <taxon>Bacteria</taxon>
        <taxon>Pseudomonadati</taxon>
        <taxon>Planctomycetota</taxon>
        <taxon>Planctomycetia</taxon>
        <taxon>Pirellulales</taxon>
        <taxon>Lacipirellulaceae</taxon>
        <taxon>Botrimarina</taxon>
    </lineage>
</organism>
<dbReference type="InterPro" id="IPR023795">
    <property type="entry name" value="Serpin_CS"/>
</dbReference>
<keyword evidence="4" id="KW-1185">Reference proteome</keyword>
<name>A0A518KDF9_9BACT</name>
<dbReference type="GO" id="GO:0004867">
    <property type="term" value="F:serine-type endopeptidase inhibitor activity"/>
    <property type="evidence" value="ECO:0007669"/>
    <property type="project" value="InterPro"/>
</dbReference>
<comment type="similarity">
    <text evidence="1">Belongs to the serpin family.</text>
</comment>
<dbReference type="PANTHER" id="PTHR11461">
    <property type="entry name" value="SERINE PROTEASE INHIBITOR, SERPIN"/>
    <property type="match status" value="1"/>
</dbReference>
<proteinExistence type="inferred from homology"/>
<dbReference type="EMBL" id="CP036349">
    <property type="protein sequence ID" value="QDV75831.1"/>
    <property type="molecule type" value="Genomic_DNA"/>
</dbReference>
<feature type="domain" description="Serpin" evidence="2">
    <location>
        <begin position="96"/>
        <end position="454"/>
    </location>
</feature>
<dbReference type="PROSITE" id="PS00284">
    <property type="entry name" value="SERPIN"/>
    <property type="match status" value="1"/>
</dbReference>
<dbReference type="SMART" id="SM00093">
    <property type="entry name" value="SERPIN"/>
    <property type="match status" value="1"/>
</dbReference>
<dbReference type="GO" id="GO:0005615">
    <property type="term" value="C:extracellular space"/>
    <property type="evidence" value="ECO:0007669"/>
    <property type="project" value="InterPro"/>
</dbReference>
<dbReference type="Gene3D" id="2.30.39.10">
    <property type="entry name" value="Alpha-1-antitrypsin, domain 1"/>
    <property type="match status" value="1"/>
</dbReference>
<gene>
    <name evidence="3" type="ORF">Spa11_40540</name>
</gene>
<protein>
    <submittedName>
        <fullName evidence="3">Serpin (Serine protease inhibitor)</fullName>
    </submittedName>
</protein>
<dbReference type="KEGG" id="bmei:Spa11_40540"/>
<evidence type="ECO:0000313" key="3">
    <source>
        <dbReference type="EMBL" id="QDV75831.1"/>
    </source>
</evidence>
<dbReference type="InterPro" id="IPR036186">
    <property type="entry name" value="Serpin_sf"/>
</dbReference>
<dbReference type="InterPro" id="IPR042185">
    <property type="entry name" value="Serpin_sf_2"/>
</dbReference>
<evidence type="ECO:0000313" key="4">
    <source>
        <dbReference type="Proteomes" id="UP000316426"/>
    </source>
</evidence>
<sequence length="491" mass="53112">MALMVAVVVNPAFASEGASLEKPSYLDLTTIENPDLLLDGSWDFPEWSGELQPPVVTWPGQSEPTPPTKPILPAHVRPAVSPATASAVGGVNDFGFDLFRNLRTTKSDDDNLLVSPMSIQSAFGMTYAGSAGRTAAEMEAVFGFDADTHAGLGALIQDLNVERDGREMRVVNRLFASEQLRMKDDFLAVTRDQYGAAVERLDFFNNPDPARQHINGWVEDQTNDRIKNLLPDGSVSRATSLVLVNALYLNSDWKHGFHESATRDEAFYHAHGAVSLVPTMHQRNKFRYGDFDGYRMLEMPYAGDDLSMVIALPDEIDGLTALESSYSSEQFAADIDAMRTKEVVVSLPKFSFESTERLDDPLKQLGVEAAFSSADFSDMADGGFSIGGVYHKTFIDVNESGTEAAAATAVTVVLTSAYQPYEPPTVFTVDRSFLFAIRDTHTGAVLFLGRMGDPTGGGGGGLRLAELTVPEPTGFVLAGLVLAAAAGRMRS</sequence>
<evidence type="ECO:0000259" key="2">
    <source>
        <dbReference type="SMART" id="SM00093"/>
    </source>
</evidence>
<accession>A0A518KDF9</accession>
<dbReference type="AlphaFoldDB" id="A0A518KDF9"/>
<reference evidence="3 4" key="1">
    <citation type="submission" date="2019-02" db="EMBL/GenBank/DDBJ databases">
        <title>Deep-cultivation of Planctomycetes and their phenomic and genomic characterization uncovers novel biology.</title>
        <authorList>
            <person name="Wiegand S."/>
            <person name="Jogler M."/>
            <person name="Boedeker C."/>
            <person name="Pinto D."/>
            <person name="Vollmers J."/>
            <person name="Rivas-Marin E."/>
            <person name="Kohn T."/>
            <person name="Peeters S.H."/>
            <person name="Heuer A."/>
            <person name="Rast P."/>
            <person name="Oberbeckmann S."/>
            <person name="Bunk B."/>
            <person name="Jeske O."/>
            <person name="Meyerdierks A."/>
            <person name="Storesund J.E."/>
            <person name="Kallscheuer N."/>
            <person name="Luecker S."/>
            <person name="Lage O.M."/>
            <person name="Pohl T."/>
            <person name="Merkel B.J."/>
            <person name="Hornburger P."/>
            <person name="Mueller R.-W."/>
            <person name="Bruemmer F."/>
            <person name="Labrenz M."/>
            <person name="Spormann A.M."/>
            <person name="Op den Camp H."/>
            <person name="Overmann J."/>
            <person name="Amann R."/>
            <person name="Jetten M.S.M."/>
            <person name="Mascher T."/>
            <person name="Medema M.H."/>
            <person name="Devos D.P."/>
            <person name="Kaster A.-K."/>
            <person name="Ovreas L."/>
            <person name="Rohde M."/>
            <person name="Galperin M.Y."/>
            <person name="Jogler C."/>
        </authorList>
    </citation>
    <scope>NUCLEOTIDE SEQUENCE [LARGE SCALE GENOMIC DNA]</scope>
    <source>
        <strain evidence="3 4">Spa11</strain>
    </source>
</reference>
<dbReference type="CDD" id="cd19590">
    <property type="entry name" value="serpin_thermopin-like"/>
    <property type="match status" value="1"/>
</dbReference>
<dbReference type="Proteomes" id="UP000316426">
    <property type="component" value="Chromosome"/>
</dbReference>
<dbReference type="SUPFAM" id="SSF56574">
    <property type="entry name" value="Serpins"/>
    <property type="match status" value="1"/>
</dbReference>
<dbReference type="InterPro" id="IPR023796">
    <property type="entry name" value="Serpin_dom"/>
</dbReference>
<dbReference type="PANTHER" id="PTHR11461:SF211">
    <property type="entry name" value="GH10112P-RELATED"/>
    <property type="match status" value="1"/>
</dbReference>
<dbReference type="Pfam" id="PF00079">
    <property type="entry name" value="Serpin"/>
    <property type="match status" value="1"/>
</dbReference>
<dbReference type="InterPro" id="IPR000215">
    <property type="entry name" value="Serpin_fam"/>
</dbReference>